<evidence type="ECO:0000256" key="5">
    <source>
        <dbReference type="ARBA" id="ARBA00037974"/>
    </source>
</evidence>
<dbReference type="InterPro" id="IPR051798">
    <property type="entry name" value="Class-II_PLP-Dep_Aminotrans"/>
</dbReference>
<dbReference type="EMBL" id="PHQP01000008">
    <property type="protein sequence ID" value="RAV34674.1"/>
    <property type="molecule type" value="Genomic_DNA"/>
</dbReference>
<dbReference type="Pfam" id="PF00155">
    <property type="entry name" value="Aminotran_1_2"/>
    <property type="match status" value="1"/>
</dbReference>
<protein>
    <recommendedName>
        <fullName evidence="2">cysteine-S-conjugate beta-lyase</fullName>
        <ecNumber evidence="2">4.4.1.13</ecNumber>
    </recommendedName>
</protein>
<comment type="similarity">
    <text evidence="5">Belongs to the class-II pyridoxal-phosphate-dependent aminotransferase family. MalY/PatB cystathionine beta-lyase subfamily.</text>
</comment>
<feature type="region of interest" description="Disordered" evidence="6">
    <location>
        <begin position="1"/>
        <end position="26"/>
    </location>
</feature>
<evidence type="ECO:0000256" key="2">
    <source>
        <dbReference type="ARBA" id="ARBA00012224"/>
    </source>
</evidence>
<evidence type="ECO:0000313" key="9">
    <source>
        <dbReference type="Proteomes" id="UP000251047"/>
    </source>
</evidence>
<gene>
    <name evidence="8" type="ORF">CWC39_01985</name>
</gene>
<keyword evidence="4 8" id="KW-0456">Lyase</keyword>
<feature type="compositionally biased region" description="Polar residues" evidence="6">
    <location>
        <begin position="1"/>
        <end position="16"/>
    </location>
</feature>
<evidence type="ECO:0000256" key="1">
    <source>
        <dbReference type="ARBA" id="ARBA00001933"/>
    </source>
</evidence>
<dbReference type="GO" id="GO:0047804">
    <property type="term" value="F:cysteine-S-conjugate beta-lyase activity"/>
    <property type="evidence" value="ECO:0007669"/>
    <property type="project" value="UniProtKB-EC"/>
</dbReference>
<dbReference type="InterPro" id="IPR015422">
    <property type="entry name" value="PyrdxlP-dep_Trfase_small"/>
</dbReference>
<evidence type="ECO:0000256" key="4">
    <source>
        <dbReference type="ARBA" id="ARBA00023239"/>
    </source>
</evidence>
<dbReference type="OrthoDB" id="3224382at2"/>
<dbReference type="InterPro" id="IPR015424">
    <property type="entry name" value="PyrdxlP-dep_Trfase"/>
</dbReference>
<proteinExistence type="inferred from homology"/>
<keyword evidence="3" id="KW-0663">Pyridoxal phosphate</keyword>
<dbReference type="RefSeq" id="WP_112768850.1">
    <property type="nucleotide sequence ID" value="NZ_CP063191.1"/>
</dbReference>
<evidence type="ECO:0000256" key="6">
    <source>
        <dbReference type="SAM" id="MobiDB-lite"/>
    </source>
</evidence>
<dbReference type="Gene3D" id="3.90.1150.10">
    <property type="entry name" value="Aspartate Aminotransferase, domain 1"/>
    <property type="match status" value="1"/>
</dbReference>
<reference evidence="8 9" key="1">
    <citation type="journal article" date="2018" name="Syst. Appl. Microbiol.">
        <title>Corynebacterium heidelbergense sp. nov., isolated from the preen glands of Egyptian geese (Alopochen aegyptiacus).</title>
        <authorList>
            <person name="Braun M.S."/>
            <person name="Wang E."/>
            <person name="Zimmermann S."/>
            <person name="Wink M."/>
        </authorList>
    </citation>
    <scope>NUCLEOTIDE SEQUENCE [LARGE SCALE GENOMIC DNA]</scope>
    <source>
        <strain evidence="8 9">DSM 104638</strain>
    </source>
</reference>
<feature type="domain" description="Aminotransferase class I/classII large" evidence="7">
    <location>
        <begin position="55"/>
        <end position="417"/>
    </location>
</feature>
<comment type="cofactor">
    <cofactor evidence="1">
        <name>pyridoxal 5'-phosphate</name>
        <dbReference type="ChEBI" id="CHEBI:597326"/>
    </cofactor>
</comment>
<dbReference type="SUPFAM" id="SSF53383">
    <property type="entry name" value="PLP-dependent transferases"/>
    <property type="match status" value="1"/>
</dbReference>
<dbReference type="CDD" id="cd00609">
    <property type="entry name" value="AAT_like"/>
    <property type="match status" value="1"/>
</dbReference>
<evidence type="ECO:0000259" key="7">
    <source>
        <dbReference type="Pfam" id="PF00155"/>
    </source>
</evidence>
<evidence type="ECO:0000256" key="3">
    <source>
        <dbReference type="ARBA" id="ARBA00022898"/>
    </source>
</evidence>
<evidence type="ECO:0000313" key="8">
    <source>
        <dbReference type="EMBL" id="RAV34674.1"/>
    </source>
</evidence>
<dbReference type="Gene3D" id="3.40.640.10">
    <property type="entry name" value="Type I PLP-dependent aspartate aminotransferase-like (Major domain)"/>
    <property type="match status" value="1"/>
</dbReference>
<comment type="caution">
    <text evidence="8">The sequence shown here is derived from an EMBL/GenBank/DDBJ whole genome shotgun (WGS) entry which is preliminary data.</text>
</comment>
<dbReference type="InterPro" id="IPR004839">
    <property type="entry name" value="Aminotransferase_I/II_large"/>
</dbReference>
<dbReference type="PANTHER" id="PTHR43525:SF2">
    <property type="entry name" value="CYSTATHIONINE BETA-LYASE-RELATED"/>
    <property type="match status" value="1"/>
</dbReference>
<dbReference type="EC" id="4.4.1.13" evidence="2"/>
<dbReference type="InterPro" id="IPR015421">
    <property type="entry name" value="PyrdxlP-dep_Trfase_major"/>
</dbReference>
<organism evidence="8 9">
    <name type="scientific">Corynebacterium heidelbergense</name>
    <dbReference type="NCBI Taxonomy" id="2055947"/>
    <lineage>
        <taxon>Bacteria</taxon>
        <taxon>Bacillati</taxon>
        <taxon>Actinomycetota</taxon>
        <taxon>Actinomycetes</taxon>
        <taxon>Mycobacteriales</taxon>
        <taxon>Corynebacteriaceae</taxon>
        <taxon>Corynebacterium</taxon>
    </lineage>
</organism>
<dbReference type="GO" id="GO:0030170">
    <property type="term" value="F:pyridoxal phosphate binding"/>
    <property type="evidence" value="ECO:0007669"/>
    <property type="project" value="InterPro"/>
</dbReference>
<name>A0A364VDI0_9CORY</name>
<accession>A0A364VDI0</accession>
<sequence length="426" mass="46615">MTGSQPHTSAQSSDNPLVNRDPQPLQTHCDLEVTVPSVETLRSRGTMKWTAYPPDVLPLWVAESDFDTCPEVFRAITNGVSREYFGYHAHDHLVEKALSTFCSQRFDWDVQPEWVRVLPDVVKGVAVAIDELTPEGSAIVLPVPSYHPFFDVPRATKRPCIKVPMIRADIPGCGEQWTFDLEGLEAAFTSTEHEAGVGSLILCSPYNPLGRVFSAEELENVVELAARHGVRVISDEIHSPVVLGEHPHIPTASISETAARQTVTVTATSKGWNTAGLQCAQMILSNPKDREIMCKVHPLRTGIGSTLGRVAAAAAYTQGVAWLDNQIEVLRDNVEYLVQRIPEVFPGAEFTPPQATYLMWVDLSGVAGLADRPAHTILEQARVAFAEGTNYGAQGAGCVRINFATSREILEEAFARIEKVDFGGYA</sequence>
<dbReference type="AlphaFoldDB" id="A0A364VDI0"/>
<dbReference type="PANTHER" id="PTHR43525">
    <property type="entry name" value="PROTEIN MALY"/>
    <property type="match status" value="1"/>
</dbReference>
<dbReference type="Proteomes" id="UP000251047">
    <property type="component" value="Unassembled WGS sequence"/>
</dbReference>